<reference evidence="2" key="2">
    <citation type="submission" date="2019-06" db="EMBL/GenBank/DDBJ databases">
        <title>Genomics analysis of Aphanomyces spp. identifies a new class of oomycete effector associated with host adaptation.</title>
        <authorList>
            <person name="Gaulin E."/>
        </authorList>
    </citation>
    <scope>NUCLEOTIDE SEQUENCE</scope>
    <source>
        <strain evidence="2">CBS 578.67</strain>
    </source>
</reference>
<dbReference type="EMBL" id="CAADRA010005370">
    <property type="protein sequence ID" value="VFT89149.1"/>
    <property type="molecule type" value="Genomic_DNA"/>
</dbReference>
<dbReference type="EMBL" id="VJMH01005349">
    <property type="protein sequence ID" value="KAF0696983.1"/>
    <property type="molecule type" value="Genomic_DNA"/>
</dbReference>
<name>A0A485KV86_9STRA</name>
<proteinExistence type="predicted"/>
<evidence type="ECO:0000313" key="4">
    <source>
        <dbReference type="Proteomes" id="UP000332933"/>
    </source>
</evidence>
<reference evidence="3 4" key="1">
    <citation type="submission" date="2019-03" db="EMBL/GenBank/DDBJ databases">
        <authorList>
            <person name="Gaulin E."/>
            <person name="Dumas B."/>
        </authorList>
    </citation>
    <scope>NUCLEOTIDE SEQUENCE [LARGE SCALE GENOMIC DNA]</scope>
    <source>
        <strain evidence="3">CBS 568.67</strain>
    </source>
</reference>
<dbReference type="PANTHER" id="PTHR31827:SF1">
    <property type="entry name" value="EMB|CAB89363.1"/>
    <property type="match status" value="1"/>
</dbReference>
<evidence type="ECO:0000259" key="1">
    <source>
        <dbReference type="Pfam" id="PF24906"/>
    </source>
</evidence>
<sequence>MTSSDMACAFKDCDNDALRGSDKCKFHKARKQCSSAGCLNIVYARNLCVRHGGKKKCLQLGCKSNAYGGDYCGQHGGVVSKRFCKQDGCDKQAHARGLCVRHGGGRICTVVGCIHHAREGGLCQKHLRKDDSVKVEDVSFVASNATAGDLVKQELHLNHSFQPHETQPYSVDFTRDSSVTQVEFLHFLDEYFDVLPQFRAMWRDSEAFGHSQQSQHHQPVYIL</sequence>
<dbReference type="OrthoDB" id="58509at2759"/>
<protein>
    <submittedName>
        <fullName evidence="3">Aste57867_12296 protein</fullName>
    </submittedName>
</protein>
<evidence type="ECO:0000313" key="2">
    <source>
        <dbReference type="EMBL" id="KAF0696983.1"/>
    </source>
</evidence>
<evidence type="ECO:0000313" key="3">
    <source>
        <dbReference type="EMBL" id="VFT89149.1"/>
    </source>
</evidence>
<keyword evidence="4" id="KW-1185">Reference proteome</keyword>
<feature type="domain" description="WRKY19-like zinc finger" evidence="1">
    <location>
        <begin position="81"/>
        <end position="104"/>
    </location>
</feature>
<dbReference type="AlphaFoldDB" id="A0A485KV86"/>
<accession>A0A485KV86</accession>
<gene>
    <name evidence="3" type="primary">Aste57867_12296</name>
    <name evidence="2" type="ORF">As57867_012250</name>
    <name evidence="3" type="ORF">ASTE57867_12296</name>
</gene>
<dbReference type="InterPro" id="IPR056866">
    <property type="entry name" value="Znf_WRKY19"/>
</dbReference>
<dbReference type="Pfam" id="PF24906">
    <property type="entry name" value="Zf_WRKY19"/>
    <property type="match status" value="1"/>
</dbReference>
<dbReference type="Proteomes" id="UP000332933">
    <property type="component" value="Unassembled WGS sequence"/>
</dbReference>
<organism evidence="3 4">
    <name type="scientific">Aphanomyces stellatus</name>
    <dbReference type="NCBI Taxonomy" id="120398"/>
    <lineage>
        <taxon>Eukaryota</taxon>
        <taxon>Sar</taxon>
        <taxon>Stramenopiles</taxon>
        <taxon>Oomycota</taxon>
        <taxon>Saprolegniomycetes</taxon>
        <taxon>Saprolegniales</taxon>
        <taxon>Verrucalvaceae</taxon>
        <taxon>Aphanomyces</taxon>
    </lineage>
</organism>
<dbReference type="PANTHER" id="PTHR31827">
    <property type="entry name" value="EMB|CAB89363.1"/>
    <property type="match status" value="1"/>
</dbReference>